<evidence type="ECO:0000313" key="2">
    <source>
        <dbReference type="Proteomes" id="UP000198802"/>
    </source>
</evidence>
<sequence>MHALAGPLCLCADGPGTLTVGIPTVNVMGIRHTFLAGAVAAALGSGLLTGCAGLDSTSDSDGIVASAGQQALPAGSCGGAVETVQDVEAIIAEPAGCPGAVNTYWAGELGEKWTSPHYISYRDGEIPPIACAQGESDPAAFADNALYCPLDDTIAYSVDFMTELHDTGGPSYPMYVLMHELAHRAATLSGRTGVVSRSEENQADCLAGGQARTAADADRLDLGDALSGVVLFFGLGDNRDRGWFDRETATSDGAHGTSRQRAQAFTFGYLRDNDTCFRLGESPTGSVLF</sequence>
<dbReference type="AlphaFoldDB" id="A0A0S4QXN2"/>
<reference evidence="2" key="1">
    <citation type="submission" date="2015-11" db="EMBL/GenBank/DDBJ databases">
        <authorList>
            <person name="Varghese N."/>
        </authorList>
    </citation>
    <scope>NUCLEOTIDE SEQUENCE [LARGE SCALE GENOMIC DNA]</scope>
    <source>
        <strain evidence="2">DSM 45899</strain>
    </source>
</reference>
<dbReference type="EMBL" id="FAOZ01000038">
    <property type="protein sequence ID" value="CUU60295.1"/>
    <property type="molecule type" value="Genomic_DNA"/>
</dbReference>
<keyword evidence="2" id="KW-1185">Reference proteome</keyword>
<gene>
    <name evidence="1" type="ORF">Ga0074812_13810</name>
</gene>
<organism evidence="1 2">
    <name type="scientific">Parafrankia irregularis</name>
    <dbReference type="NCBI Taxonomy" id="795642"/>
    <lineage>
        <taxon>Bacteria</taxon>
        <taxon>Bacillati</taxon>
        <taxon>Actinomycetota</taxon>
        <taxon>Actinomycetes</taxon>
        <taxon>Frankiales</taxon>
        <taxon>Frankiaceae</taxon>
        <taxon>Parafrankia</taxon>
    </lineage>
</organism>
<dbReference type="InterPro" id="IPR007343">
    <property type="entry name" value="Uncharacterised_pept_Zn_put"/>
</dbReference>
<evidence type="ECO:0008006" key="3">
    <source>
        <dbReference type="Google" id="ProtNLM"/>
    </source>
</evidence>
<proteinExistence type="predicted"/>
<protein>
    <recommendedName>
        <fullName evidence="3">Neutral zinc metallopeptidase</fullName>
    </recommendedName>
</protein>
<name>A0A0S4QXN2_9ACTN</name>
<evidence type="ECO:0000313" key="1">
    <source>
        <dbReference type="EMBL" id="CUU60295.1"/>
    </source>
</evidence>
<accession>A0A0S4QXN2</accession>
<dbReference type="Pfam" id="PF04228">
    <property type="entry name" value="Zn_peptidase"/>
    <property type="match status" value="1"/>
</dbReference>
<dbReference type="Proteomes" id="UP000198802">
    <property type="component" value="Unassembled WGS sequence"/>
</dbReference>